<dbReference type="Pfam" id="PF02854">
    <property type="entry name" value="MIF4G"/>
    <property type="match status" value="1"/>
</dbReference>
<dbReference type="GO" id="GO:0003723">
    <property type="term" value="F:RNA binding"/>
    <property type="evidence" value="ECO:0007669"/>
    <property type="project" value="InterPro"/>
</dbReference>
<dbReference type="GO" id="GO:0000398">
    <property type="term" value="P:mRNA splicing, via spliceosome"/>
    <property type="evidence" value="ECO:0007669"/>
    <property type="project" value="TreeGrafter"/>
</dbReference>
<evidence type="ECO:0000256" key="5">
    <source>
        <dbReference type="ARBA" id="ARBA00023187"/>
    </source>
</evidence>
<keyword evidence="12" id="KW-1185">Reference proteome</keyword>
<evidence type="ECO:0000256" key="7">
    <source>
        <dbReference type="ARBA" id="ARBA00040804"/>
    </source>
</evidence>
<feature type="domain" description="MI" evidence="10">
    <location>
        <begin position="408"/>
        <end position="524"/>
    </location>
</feature>
<accession>A0A8H3ECJ5</accession>
<keyword evidence="6" id="KW-0539">Nucleus</keyword>
<dbReference type="PANTHER" id="PTHR18034">
    <property type="entry name" value="CELL CYCLE CONTROL PROTEIN CWF22-RELATED"/>
    <property type="match status" value="1"/>
</dbReference>
<feature type="compositionally biased region" description="Low complexity" evidence="9">
    <location>
        <begin position="728"/>
        <end position="740"/>
    </location>
</feature>
<evidence type="ECO:0000256" key="9">
    <source>
        <dbReference type="SAM" id="MobiDB-lite"/>
    </source>
</evidence>
<evidence type="ECO:0000256" key="1">
    <source>
        <dbReference type="ARBA" id="ARBA00004123"/>
    </source>
</evidence>
<evidence type="ECO:0000256" key="3">
    <source>
        <dbReference type="ARBA" id="ARBA00022664"/>
    </source>
</evidence>
<dbReference type="InterPro" id="IPR003891">
    <property type="entry name" value="Initiation_fac_eIF4g_MI"/>
</dbReference>
<dbReference type="SUPFAM" id="SSF48371">
    <property type="entry name" value="ARM repeat"/>
    <property type="match status" value="1"/>
</dbReference>
<feature type="compositionally biased region" description="Low complexity" evidence="9">
    <location>
        <begin position="762"/>
        <end position="771"/>
    </location>
</feature>
<dbReference type="AlphaFoldDB" id="A0A8H3ECJ5"/>
<feature type="region of interest" description="Disordered" evidence="9">
    <location>
        <begin position="1"/>
        <end position="77"/>
    </location>
</feature>
<dbReference type="OrthoDB" id="3938623at2759"/>
<comment type="similarity">
    <text evidence="2">Belongs to the CWC22 family.</text>
</comment>
<dbReference type="SMART" id="SM00543">
    <property type="entry name" value="MIF4G"/>
    <property type="match status" value="1"/>
</dbReference>
<comment type="subcellular location">
    <subcellularLocation>
        <location evidence="1">Nucleus</location>
    </subcellularLocation>
</comment>
<feature type="compositionally biased region" description="Acidic residues" evidence="9">
    <location>
        <begin position="371"/>
        <end position="390"/>
    </location>
</feature>
<protein>
    <recommendedName>
        <fullName evidence="7">Pre-mRNA-splicing factor CWC22</fullName>
    </recommendedName>
    <alternativeName>
        <fullName evidence="8">Pre-mRNA-splicing factor cwc22</fullName>
    </alternativeName>
</protein>
<dbReference type="Proteomes" id="UP000664521">
    <property type="component" value="Unassembled WGS sequence"/>
</dbReference>
<dbReference type="PROSITE" id="PS51366">
    <property type="entry name" value="MI"/>
    <property type="match status" value="1"/>
</dbReference>
<dbReference type="EMBL" id="CAJPDS010000001">
    <property type="protein sequence ID" value="CAF9903135.1"/>
    <property type="molecule type" value="Genomic_DNA"/>
</dbReference>
<feature type="compositionally biased region" description="Low complexity" evidence="9">
    <location>
        <begin position="619"/>
        <end position="647"/>
    </location>
</feature>
<dbReference type="Pfam" id="PF02847">
    <property type="entry name" value="MA3"/>
    <property type="match status" value="1"/>
</dbReference>
<evidence type="ECO:0000256" key="6">
    <source>
        <dbReference type="ARBA" id="ARBA00023242"/>
    </source>
</evidence>
<feature type="compositionally biased region" description="Low complexity" evidence="9">
    <location>
        <begin position="792"/>
        <end position="801"/>
    </location>
</feature>
<feature type="compositionally biased region" description="Basic and acidic residues" evidence="9">
    <location>
        <begin position="32"/>
        <end position="77"/>
    </location>
</feature>
<dbReference type="GO" id="GO:0071013">
    <property type="term" value="C:catalytic step 2 spliceosome"/>
    <property type="evidence" value="ECO:0007669"/>
    <property type="project" value="TreeGrafter"/>
</dbReference>
<dbReference type="InterPro" id="IPR050781">
    <property type="entry name" value="CWC22_splicing_factor"/>
</dbReference>
<sequence length="807" mass="91667">MQSAVRIPTPPPASALPPRKRSLSRSPSPARRLRDFPLKDVDPNRQDERHRQLTERLRQKEEHAAAKPKTEEEKQASAKAEYEKLLNMRSGGTYIPPAKLRALQAQITDKTSKEYQRMAWEALKKSINGLVNKVNVSNIKHIVPELFGENLIRGRGLFCRSLMKAQSLSIPYTPIFAALAAIVNTKLPQVGELLVKRLVMQFRRAYKRNDKAVCLSSATFIAHLVNQQVVGETLVAMILLLLLNKPTDDSVEIAVGLTREVGQFLEEMNPAIGSAVFDQFRNILHEQDIDIRVQYMIEVLFQVRKDKYKDNPAIKEELDLVEEEDQITHRIGLEDEVDVEDGKNIFKFDPDWQENEDAYKKLKAEILGEAEGSDDDEEYESGESSDDEEAKEEREVEIKDQTNTDLVNLRRTIYLTIMSSVDFEEAAHKLMKVNLPAGQEGELPSMIIEMCSQERTYGKFFGLISERFSRLNRLWKELFENAFAHYYDTIHRYETNRLRNIARLFGHLISSDAIGWHVLSIIHLNEEETTSSSRIFIKILFQDLAEAMGMGGLQIRLKDDILRPSFEGIFPMDNANPRNTRFAINYFTSIGMGGLTEGMREHLQNAPKPAPIALPPPASASSSRSSSVSSYSSYTSSSRSRSYSRSRSPSRDRRGGRPARSLSRSVTPPPRRNGRSLTPPRRGRNRSLTPPRHNLNNGHRRGRSPSRSSSYSSSSSRSPPPPRRRPARPYSSSRSRSPPARQRKRAAESVSRSPPIRRRGRSPSSSRSLPPARRRRGADEVSRSPVRRRRNSSSSSRSRAPVGRRRR</sequence>
<feature type="region of interest" description="Disordered" evidence="9">
    <location>
        <begin position="606"/>
        <end position="807"/>
    </location>
</feature>
<evidence type="ECO:0000256" key="8">
    <source>
        <dbReference type="ARBA" id="ARBA00069506"/>
    </source>
</evidence>
<keyword evidence="5" id="KW-0508">mRNA splicing</keyword>
<dbReference type="SMART" id="SM00544">
    <property type="entry name" value="MA3"/>
    <property type="match status" value="1"/>
</dbReference>
<evidence type="ECO:0000313" key="12">
    <source>
        <dbReference type="Proteomes" id="UP000664521"/>
    </source>
</evidence>
<dbReference type="Gene3D" id="1.25.40.180">
    <property type="match status" value="1"/>
</dbReference>
<dbReference type="InterPro" id="IPR003890">
    <property type="entry name" value="MIF4G-like_typ-3"/>
</dbReference>
<reference evidence="11" key="1">
    <citation type="submission" date="2021-03" db="EMBL/GenBank/DDBJ databases">
        <authorList>
            <person name="Tagirdzhanova G."/>
        </authorList>
    </citation>
    <scope>NUCLEOTIDE SEQUENCE</scope>
</reference>
<evidence type="ECO:0000259" key="10">
    <source>
        <dbReference type="PROSITE" id="PS51366"/>
    </source>
</evidence>
<organism evidence="11 12">
    <name type="scientific">Heterodermia speciosa</name>
    <dbReference type="NCBI Taxonomy" id="116794"/>
    <lineage>
        <taxon>Eukaryota</taxon>
        <taxon>Fungi</taxon>
        <taxon>Dikarya</taxon>
        <taxon>Ascomycota</taxon>
        <taxon>Pezizomycotina</taxon>
        <taxon>Lecanoromycetes</taxon>
        <taxon>OSLEUM clade</taxon>
        <taxon>Lecanoromycetidae</taxon>
        <taxon>Caliciales</taxon>
        <taxon>Physciaceae</taxon>
        <taxon>Heterodermia</taxon>
    </lineage>
</organism>
<evidence type="ECO:0000313" key="11">
    <source>
        <dbReference type="EMBL" id="CAF9903135.1"/>
    </source>
</evidence>
<name>A0A8H3ECJ5_9LECA</name>
<gene>
    <name evidence="11" type="primary">CWC22</name>
    <name evidence="11" type="ORF">HETSPECPRED_000128</name>
</gene>
<keyword evidence="3" id="KW-0507">mRNA processing</keyword>
<dbReference type="FunFam" id="1.25.40.180:FF:000004">
    <property type="entry name" value="pre-mRNA-splicing factor CWC22 homolog"/>
    <property type="match status" value="1"/>
</dbReference>
<evidence type="ECO:0000256" key="4">
    <source>
        <dbReference type="ARBA" id="ARBA00022728"/>
    </source>
</evidence>
<dbReference type="PANTHER" id="PTHR18034:SF3">
    <property type="entry name" value="PRE-MRNA-SPLICING FACTOR CWC22 HOMOLOG"/>
    <property type="match status" value="1"/>
</dbReference>
<proteinExistence type="inferred from homology"/>
<feature type="compositionally biased region" description="Low complexity" evidence="9">
    <location>
        <begin position="705"/>
        <end position="717"/>
    </location>
</feature>
<keyword evidence="4" id="KW-0747">Spliceosome</keyword>
<evidence type="ECO:0000256" key="2">
    <source>
        <dbReference type="ARBA" id="ARBA00006856"/>
    </source>
</evidence>
<feature type="compositionally biased region" description="Pro residues" evidence="9">
    <location>
        <begin position="608"/>
        <end position="618"/>
    </location>
</feature>
<dbReference type="InterPro" id="IPR016024">
    <property type="entry name" value="ARM-type_fold"/>
</dbReference>
<comment type="caution">
    <text evidence="11">The sequence shown here is derived from an EMBL/GenBank/DDBJ whole genome shotgun (WGS) entry which is preliminary data.</text>
</comment>
<feature type="region of interest" description="Disordered" evidence="9">
    <location>
        <begin position="370"/>
        <end position="399"/>
    </location>
</feature>